<comment type="subcellular location">
    <subcellularLocation>
        <location evidence="6">Cell membrane</location>
        <topology evidence="6">Multi-pass membrane protein</topology>
    </subcellularLocation>
    <subcellularLocation>
        <location evidence="1">Membrane</location>
        <topology evidence="1">Multi-pass membrane protein</topology>
    </subcellularLocation>
</comment>
<feature type="transmembrane region" description="Helical" evidence="6">
    <location>
        <begin position="43"/>
        <end position="61"/>
    </location>
</feature>
<evidence type="ECO:0000256" key="2">
    <source>
        <dbReference type="ARBA" id="ARBA00009142"/>
    </source>
</evidence>
<keyword evidence="8" id="KW-1185">Reference proteome</keyword>
<keyword evidence="3 6" id="KW-0812">Transmembrane</keyword>
<dbReference type="Proteomes" id="UP001050975">
    <property type="component" value="Unassembled WGS sequence"/>
</dbReference>
<dbReference type="EMBL" id="BLAY01000226">
    <property type="protein sequence ID" value="GET43487.1"/>
    <property type="molecule type" value="Genomic_DNA"/>
</dbReference>
<keyword evidence="5 6" id="KW-0472">Membrane</keyword>
<evidence type="ECO:0000256" key="5">
    <source>
        <dbReference type="ARBA" id="ARBA00023136"/>
    </source>
</evidence>
<dbReference type="GO" id="GO:0005886">
    <property type="term" value="C:plasma membrane"/>
    <property type="evidence" value="ECO:0007669"/>
    <property type="project" value="UniProtKB-SubCell"/>
</dbReference>
<comment type="caution">
    <text evidence="7">The sequence shown here is derived from an EMBL/GenBank/DDBJ whole genome shotgun (WGS) entry which is preliminary data.</text>
</comment>
<feature type="transmembrane region" description="Helical" evidence="6">
    <location>
        <begin position="73"/>
        <end position="91"/>
    </location>
</feature>
<evidence type="ECO:0000313" key="7">
    <source>
        <dbReference type="EMBL" id="GET43487.1"/>
    </source>
</evidence>
<protein>
    <recommendedName>
        <fullName evidence="6">Probable membrane transporter protein</fullName>
    </recommendedName>
</protein>
<dbReference type="Pfam" id="PF01925">
    <property type="entry name" value="TauE"/>
    <property type="match status" value="1"/>
</dbReference>
<proteinExistence type="inferred from homology"/>
<organism evidence="7 8">
    <name type="scientific">Microseira wollei NIES-4236</name>
    <dbReference type="NCBI Taxonomy" id="2530354"/>
    <lineage>
        <taxon>Bacteria</taxon>
        <taxon>Bacillati</taxon>
        <taxon>Cyanobacteriota</taxon>
        <taxon>Cyanophyceae</taxon>
        <taxon>Oscillatoriophycideae</taxon>
        <taxon>Aerosakkonematales</taxon>
        <taxon>Aerosakkonemataceae</taxon>
        <taxon>Microseira</taxon>
    </lineage>
</organism>
<dbReference type="PANTHER" id="PTHR43701:SF2">
    <property type="entry name" value="MEMBRANE TRANSPORTER PROTEIN YJNA-RELATED"/>
    <property type="match status" value="1"/>
</dbReference>
<keyword evidence="6" id="KW-1003">Cell membrane</keyword>
<sequence length="92" mass="9301">MITWIVGDVLAACIGISLGLIGGGGSVLAVPILVYVMGLSPQPAIAMSLSLVGAVSLSGVIPHWQRGNVNLKTAFIFGAATMLGAFLAFIGF</sequence>
<feature type="transmembrane region" description="Helical" evidence="6">
    <location>
        <begin position="9"/>
        <end position="37"/>
    </location>
</feature>
<dbReference type="PANTHER" id="PTHR43701">
    <property type="entry name" value="MEMBRANE TRANSPORTER PROTEIN MJ0441-RELATED"/>
    <property type="match status" value="1"/>
</dbReference>
<dbReference type="AlphaFoldDB" id="A0AAV3XKM4"/>
<dbReference type="RefSeq" id="WP_226592339.1">
    <property type="nucleotide sequence ID" value="NZ_BLAY01000226.1"/>
</dbReference>
<reference evidence="7" key="1">
    <citation type="submission" date="2019-10" db="EMBL/GenBank/DDBJ databases">
        <title>Draft genome sequece of Microseira wollei NIES-4236.</title>
        <authorList>
            <person name="Yamaguchi H."/>
            <person name="Suzuki S."/>
            <person name="Kawachi M."/>
        </authorList>
    </citation>
    <scope>NUCLEOTIDE SEQUENCE</scope>
    <source>
        <strain evidence="7">NIES-4236</strain>
    </source>
</reference>
<keyword evidence="4 6" id="KW-1133">Transmembrane helix</keyword>
<evidence type="ECO:0000256" key="4">
    <source>
        <dbReference type="ARBA" id="ARBA00022989"/>
    </source>
</evidence>
<accession>A0AAV3XKM4</accession>
<dbReference type="InterPro" id="IPR002781">
    <property type="entry name" value="TM_pro_TauE-like"/>
</dbReference>
<evidence type="ECO:0000256" key="6">
    <source>
        <dbReference type="RuleBase" id="RU363041"/>
    </source>
</evidence>
<evidence type="ECO:0000256" key="3">
    <source>
        <dbReference type="ARBA" id="ARBA00022692"/>
    </source>
</evidence>
<name>A0AAV3XKM4_9CYAN</name>
<evidence type="ECO:0000256" key="1">
    <source>
        <dbReference type="ARBA" id="ARBA00004141"/>
    </source>
</evidence>
<evidence type="ECO:0000313" key="8">
    <source>
        <dbReference type="Proteomes" id="UP001050975"/>
    </source>
</evidence>
<comment type="similarity">
    <text evidence="2 6">Belongs to the 4-toluene sulfonate uptake permease (TSUP) (TC 2.A.102) family.</text>
</comment>
<gene>
    <name evidence="7" type="ORF">MiSe_83110</name>
</gene>
<dbReference type="InterPro" id="IPR051598">
    <property type="entry name" value="TSUP/Inactive_protease-like"/>
</dbReference>